<reference evidence="1" key="1">
    <citation type="journal article" date="2023" name="Genome Biol. Evol.">
        <title>Long-read-based Genome Assembly of Drosophila gunungcola Reveals Fewer Chemosensory Genes in Flower-breeding Species.</title>
        <authorList>
            <person name="Negi A."/>
            <person name="Liao B.Y."/>
            <person name="Yeh S.D."/>
        </authorList>
    </citation>
    <scope>NUCLEOTIDE SEQUENCE</scope>
    <source>
        <strain evidence="1">Sukarami</strain>
    </source>
</reference>
<evidence type="ECO:0000313" key="1">
    <source>
        <dbReference type="EMBL" id="KAI8043601.1"/>
    </source>
</evidence>
<accession>A0A9P9YV16</accession>
<feature type="non-terminal residue" evidence="1">
    <location>
        <position position="72"/>
    </location>
</feature>
<keyword evidence="2" id="KW-1185">Reference proteome</keyword>
<evidence type="ECO:0000313" key="2">
    <source>
        <dbReference type="Proteomes" id="UP001059596"/>
    </source>
</evidence>
<name>A0A9P9YV16_9MUSC</name>
<dbReference type="Proteomes" id="UP001059596">
    <property type="component" value="Unassembled WGS sequence"/>
</dbReference>
<proteinExistence type="predicted"/>
<sequence>RFSRTDLNFGLLCPGKLSASLKTLSKYISAFETKSKPATICVPNCEQKRQPPRSQKGRNCLCILCSECNKFN</sequence>
<gene>
    <name evidence="1" type="ORF">M5D96_004934</name>
</gene>
<dbReference type="AlphaFoldDB" id="A0A9P9YV16"/>
<dbReference type="EMBL" id="JAMKOV010000002">
    <property type="protein sequence ID" value="KAI8043601.1"/>
    <property type="molecule type" value="Genomic_DNA"/>
</dbReference>
<comment type="caution">
    <text evidence="1">The sequence shown here is derived from an EMBL/GenBank/DDBJ whole genome shotgun (WGS) entry which is preliminary data.</text>
</comment>
<organism evidence="1 2">
    <name type="scientific">Drosophila gunungcola</name>
    <name type="common">fruit fly</name>
    <dbReference type="NCBI Taxonomy" id="103775"/>
    <lineage>
        <taxon>Eukaryota</taxon>
        <taxon>Metazoa</taxon>
        <taxon>Ecdysozoa</taxon>
        <taxon>Arthropoda</taxon>
        <taxon>Hexapoda</taxon>
        <taxon>Insecta</taxon>
        <taxon>Pterygota</taxon>
        <taxon>Neoptera</taxon>
        <taxon>Endopterygota</taxon>
        <taxon>Diptera</taxon>
        <taxon>Brachycera</taxon>
        <taxon>Muscomorpha</taxon>
        <taxon>Ephydroidea</taxon>
        <taxon>Drosophilidae</taxon>
        <taxon>Drosophila</taxon>
        <taxon>Sophophora</taxon>
    </lineage>
</organism>
<protein>
    <submittedName>
        <fullName evidence="1">Uncharacterized protein</fullName>
    </submittedName>
</protein>